<evidence type="ECO:0000256" key="1">
    <source>
        <dbReference type="SAM" id="MobiDB-lite"/>
    </source>
</evidence>
<dbReference type="AlphaFoldDB" id="A0A4S8KCX9"/>
<reference evidence="2 3" key="1">
    <citation type="journal article" date="2019" name="Nat. Plants">
        <title>Genome sequencing of Musa balbisiana reveals subgenome evolution and function divergence in polyploid bananas.</title>
        <authorList>
            <person name="Yao X."/>
        </authorList>
    </citation>
    <scope>NUCLEOTIDE SEQUENCE [LARGE SCALE GENOMIC DNA]</scope>
    <source>
        <strain evidence="3">cv. DH-PKW</strain>
        <tissue evidence="2">Leaves</tissue>
    </source>
</reference>
<evidence type="ECO:0000313" key="3">
    <source>
        <dbReference type="Proteomes" id="UP000317650"/>
    </source>
</evidence>
<feature type="region of interest" description="Disordered" evidence="1">
    <location>
        <begin position="1"/>
        <end position="74"/>
    </location>
</feature>
<comment type="caution">
    <text evidence="2">The sequence shown here is derived from an EMBL/GenBank/DDBJ whole genome shotgun (WGS) entry which is preliminary data.</text>
</comment>
<accession>A0A4S8KCX9</accession>
<proteinExistence type="predicted"/>
<organism evidence="2 3">
    <name type="scientific">Musa balbisiana</name>
    <name type="common">Banana</name>
    <dbReference type="NCBI Taxonomy" id="52838"/>
    <lineage>
        <taxon>Eukaryota</taxon>
        <taxon>Viridiplantae</taxon>
        <taxon>Streptophyta</taxon>
        <taxon>Embryophyta</taxon>
        <taxon>Tracheophyta</taxon>
        <taxon>Spermatophyta</taxon>
        <taxon>Magnoliopsida</taxon>
        <taxon>Liliopsida</taxon>
        <taxon>Zingiberales</taxon>
        <taxon>Musaceae</taxon>
        <taxon>Musa</taxon>
    </lineage>
</organism>
<evidence type="ECO:0000313" key="2">
    <source>
        <dbReference type="EMBL" id="THU73001.1"/>
    </source>
</evidence>
<name>A0A4S8KCX9_MUSBA</name>
<dbReference type="Proteomes" id="UP000317650">
    <property type="component" value="Chromosome 4"/>
</dbReference>
<sequence>MESQREVARLRRGGGGRGLKHTEVAGRPQALGRGAGEGGGRVWCRRREERGRRTSTGARKRCRRRRRARLVPKT</sequence>
<keyword evidence="3" id="KW-1185">Reference proteome</keyword>
<dbReference type="EMBL" id="PYDT01000001">
    <property type="protein sequence ID" value="THU73001.1"/>
    <property type="molecule type" value="Genomic_DNA"/>
</dbReference>
<gene>
    <name evidence="2" type="ORF">C4D60_Mb04t18190</name>
</gene>
<feature type="compositionally biased region" description="Basic residues" evidence="1">
    <location>
        <begin position="58"/>
        <end position="74"/>
    </location>
</feature>
<protein>
    <submittedName>
        <fullName evidence="2">Uncharacterized protein</fullName>
    </submittedName>
</protein>